<dbReference type="Proteomes" id="UP001158576">
    <property type="component" value="Chromosome 2"/>
</dbReference>
<gene>
    <name evidence="2" type="ORF">OKIOD_LOCUS14548</name>
</gene>
<evidence type="ECO:0000313" key="3">
    <source>
        <dbReference type="Proteomes" id="UP001158576"/>
    </source>
</evidence>
<dbReference type="EMBL" id="OU015567">
    <property type="protein sequence ID" value="CAG5111479.1"/>
    <property type="molecule type" value="Genomic_DNA"/>
</dbReference>
<sequence>MKFAKSLALALIGNVFGETEGETNNSNNSKSGEKRLAYDYKQVFVDNPIGTLKDKVEAEKLESQTNKKLVEANKQWADRHAGKELTKKMLSIPNTMPFTPHGTMRYVDDSPYCWVIFAYDSDEDVESEIYPVAVDISEYFYERCAVGLLDMAYPSNKASFGYLIEDLPMLLVKHAGRDKHILQKHLERGSFVMEDIKSWGKRVLTDDLEDDIQGVLEKILDEYYENGHMKDFTKVSSIYMQWYAAQSEGKKKGAEIIHKHVVEIAKQMEDEEGKLKKPEFYAEVYKTDSIIKEKLDAEGFRTAPREIVNNFGDGFKAEKTSYSDEL</sequence>
<protein>
    <submittedName>
        <fullName evidence="2">Oidioi.mRNA.OKI2018_I69.chr2.g5783.t1.cds</fullName>
    </submittedName>
</protein>
<keyword evidence="1" id="KW-0732">Signal</keyword>
<reference evidence="2 3" key="1">
    <citation type="submission" date="2021-04" db="EMBL/GenBank/DDBJ databases">
        <authorList>
            <person name="Bliznina A."/>
        </authorList>
    </citation>
    <scope>NUCLEOTIDE SEQUENCE [LARGE SCALE GENOMIC DNA]</scope>
</reference>
<evidence type="ECO:0000313" key="2">
    <source>
        <dbReference type="EMBL" id="CAG5111479.1"/>
    </source>
</evidence>
<accession>A0ABN7T4K9</accession>
<keyword evidence="3" id="KW-1185">Reference proteome</keyword>
<feature type="chain" id="PRO_5047356103" evidence="1">
    <location>
        <begin position="22"/>
        <end position="326"/>
    </location>
</feature>
<organism evidence="2 3">
    <name type="scientific">Oikopleura dioica</name>
    <name type="common">Tunicate</name>
    <dbReference type="NCBI Taxonomy" id="34765"/>
    <lineage>
        <taxon>Eukaryota</taxon>
        <taxon>Metazoa</taxon>
        <taxon>Chordata</taxon>
        <taxon>Tunicata</taxon>
        <taxon>Appendicularia</taxon>
        <taxon>Copelata</taxon>
        <taxon>Oikopleuridae</taxon>
        <taxon>Oikopleura</taxon>
    </lineage>
</organism>
<proteinExistence type="predicted"/>
<name>A0ABN7T4K9_OIKDI</name>
<evidence type="ECO:0000256" key="1">
    <source>
        <dbReference type="SAM" id="SignalP"/>
    </source>
</evidence>
<feature type="signal peptide" evidence="1">
    <location>
        <begin position="1"/>
        <end position="21"/>
    </location>
</feature>